<name>A0A7C0U3M3_DESA2</name>
<dbReference type="AlphaFoldDB" id="A0A7C0U3M3"/>
<sequence>MYRKNLYNEKPNTRKSIRYYVPDKTPKRDLHTSLYAHMFIEDLHLGIMPIGGRSENPNFAVKIDPPSKEVEELIRLGLHTHHGEPRNITEAVCDFIDEAAHILAYYGKAYYEIIYFYADKSKNRIESFIIERISNDNIKDTFGFYWQFIPKKFLEDREENLKRFIYLPKQNILVLSIPKVLGGIRKFRKLLSELQWLSTSTIPEFAMKDMSVHQQTKGYDFSIYRENQETFLAKITRHLGWTARGTFSERSLEFYQIYRYLKFEKTKAILREYILRKLNESLKIIGNKIGFKAKLQLEGIPSHRDYDHYIKKLIDGSLQFSEAVKLMRV</sequence>
<dbReference type="Proteomes" id="UP000886289">
    <property type="component" value="Unassembled WGS sequence"/>
</dbReference>
<gene>
    <name evidence="1" type="ORF">ENG63_08880</name>
</gene>
<proteinExistence type="predicted"/>
<organism evidence="1">
    <name type="scientific">Desulfofervidus auxilii</name>
    <dbReference type="NCBI Taxonomy" id="1621989"/>
    <lineage>
        <taxon>Bacteria</taxon>
        <taxon>Pseudomonadati</taxon>
        <taxon>Thermodesulfobacteriota</taxon>
        <taxon>Candidatus Desulfofervidia</taxon>
        <taxon>Candidatus Desulfofervidales</taxon>
        <taxon>Candidatus Desulfofervidaceae</taxon>
        <taxon>Candidatus Desulfofervidus</taxon>
    </lineage>
</organism>
<comment type="caution">
    <text evidence="1">The sequence shown here is derived from an EMBL/GenBank/DDBJ whole genome shotgun (WGS) entry which is preliminary data.</text>
</comment>
<protein>
    <submittedName>
        <fullName evidence="1">Uncharacterized protein</fullName>
    </submittedName>
</protein>
<evidence type="ECO:0000313" key="1">
    <source>
        <dbReference type="EMBL" id="HDD44954.1"/>
    </source>
</evidence>
<accession>A0A7C0U3M3</accession>
<reference evidence="1" key="1">
    <citation type="journal article" date="2020" name="mSystems">
        <title>Genome- and Community-Level Interaction Insights into Carbon Utilization and Element Cycling Functions of Hydrothermarchaeota in Hydrothermal Sediment.</title>
        <authorList>
            <person name="Zhou Z."/>
            <person name="Liu Y."/>
            <person name="Xu W."/>
            <person name="Pan J."/>
            <person name="Luo Z.H."/>
            <person name="Li M."/>
        </authorList>
    </citation>
    <scope>NUCLEOTIDE SEQUENCE [LARGE SCALE GENOMIC DNA]</scope>
    <source>
        <strain evidence="1">HyVt-233</strain>
    </source>
</reference>
<dbReference type="EMBL" id="DRBS01000325">
    <property type="protein sequence ID" value="HDD44954.1"/>
    <property type="molecule type" value="Genomic_DNA"/>
</dbReference>